<keyword evidence="3" id="KW-0677">Repeat</keyword>
<evidence type="ECO:0000256" key="5">
    <source>
        <dbReference type="PROSITE-ProRule" id="PRU00302"/>
    </source>
</evidence>
<feature type="domain" description="Sushi" evidence="6">
    <location>
        <begin position="1"/>
        <end position="57"/>
    </location>
</feature>
<evidence type="ECO:0000313" key="8">
    <source>
        <dbReference type="Proteomes" id="UP000627253"/>
    </source>
</evidence>
<dbReference type="EMBL" id="WAAF01020432">
    <property type="protein sequence ID" value="NXX51282.1"/>
    <property type="molecule type" value="Genomic_DNA"/>
</dbReference>
<dbReference type="InterPro" id="IPR035976">
    <property type="entry name" value="Sushi/SCR/CCP_sf"/>
</dbReference>
<comment type="caution">
    <text evidence="5">Lacks conserved residue(s) required for the propagation of feature annotation.</text>
</comment>
<evidence type="ECO:0000256" key="4">
    <source>
        <dbReference type="ARBA" id="ARBA00023157"/>
    </source>
</evidence>
<feature type="non-terminal residue" evidence="7">
    <location>
        <position position="1"/>
    </location>
</feature>
<dbReference type="Proteomes" id="UP000627253">
    <property type="component" value="Unassembled WGS sequence"/>
</dbReference>
<dbReference type="InterPro" id="IPR051277">
    <property type="entry name" value="SEZ6_CSMD_C4BPB_Regulators"/>
</dbReference>
<dbReference type="PROSITE" id="PS50923">
    <property type="entry name" value="SUSHI"/>
    <property type="match status" value="1"/>
</dbReference>
<name>A0A852J9Q5_9PICI</name>
<evidence type="ECO:0000256" key="2">
    <source>
        <dbReference type="ARBA" id="ARBA00022729"/>
    </source>
</evidence>
<feature type="non-terminal residue" evidence="7">
    <location>
        <position position="73"/>
    </location>
</feature>
<evidence type="ECO:0000259" key="6">
    <source>
        <dbReference type="PROSITE" id="PS50923"/>
    </source>
</evidence>
<protein>
    <submittedName>
        <fullName evidence="7">CR2 protein</fullName>
    </submittedName>
</protein>
<dbReference type="Pfam" id="PF00084">
    <property type="entry name" value="Sushi"/>
    <property type="match status" value="1"/>
</dbReference>
<dbReference type="OrthoDB" id="5804959at2759"/>
<dbReference type="Gene3D" id="2.10.70.10">
    <property type="entry name" value="Complement Module, domain 1"/>
    <property type="match status" value="1"/>
</dbReference>
<keyword evidence="2" id="KW-0732">Signal</keyword>
<evidence type="ECO:0000256" key="1">
    <source>
        <dbReference type="ARBA" id="ARBA00022659"/>
    </source>
</evidence>
<evidence type="ECO:0000313" key="7">
    <source>
        <dbReference type="EMBL" id="NXX51282.1"/>
    </source>
</evidence>
<keyword evidence="8" id="KW-1185">Reference proteome</keyword>
<dbReference type="PANTHER" id="PTHR45656:SF4">
    <property type="entry name" value="PROTEIN CBR-CLEC-78"/>
    <property type="match status" value="1"/>
</dbReference>
<dbReference type="CDD" id="cd00033">
    <property type="entry name" value="CCP"/>
    <property type="match status" value="1"/>
</dbReference>
<comment type="caution">
    <text evidence="7">The sequence shown here is derived from an EMBL/GenBank/DDBJ whole genome shotgun (WGS) entry which is preliminary data.</text>
</comment>
<dbReference type="SUPFAM" id="SSF57535">
    <property type="entry name" value="Complement control module/SCR domain"/>
    <property type="match status" value="1"/>
</dbReference>
<reference evidence="7" key="1">
    <citation type="submission" date="2020-02" db="EMBL/GenBank/DDBJ databases">
        <title>Bird 10,000 Genomes (B10K) Project - Family phase.</title>
        <authorList>
            <person name="Zhang G."/>
        </authorList>
    </citation>
    <scope>NUCLEOTIDE SEQUENCE</scope>
    <source>
        <strain evidence="7">B10K-DU-002-37</strain>
        <tissue evidence="7">Muscle</tissue>
    </source>
</reference>
<keyword evidence="4 5" id="KW-1015">Disulfide bond</keyword>
<evidence type="ECO:0000256" key="3">
    <source>
        <dbReference type="ARBA" id="ARBA00022737"/>
    </source>
</evidence>
<dbReference type="InterPro" id="IPR000436">
    <property type="entry name" value="Sushi_SCR_CCP_dom"/>
</dbReference>
<accession>A0A852J9Q5</accession>
<organism evidence="7 8">
    <name type="scientific">Tricholaema leucomelas</name>
    <name type="common">pied barbet</name>
    <dbReference type="NCBI Taxonomy" id="240729"/>
    <lineage>
        <taxon>Eukaryota</taxon>
        <taxon>Metazoa</taxon>
        <taxon>Chordata</taxon>
        <taxon>Craniata</taxon>
        <taxon>Vertebrata</taxon>
        <taxon>Euteleostomi</taxon>
        <taxon>Archelosauria</taxon>
        <taxon>Archosauria</taxon>
        <taxon>Dinosauria</taxon>
        <taxon>Saurischia</taxon>
        <taxon>Theropoda</taxon>
        <taxon>Coelurosauria</taxon>
        <taxon>Aves</taxon>
        <taxon>Neognathae</taxon>
        <taxon>Neoaves</taxon>
        <taxon>Telluraves</taxon>
        <taxon>Coraciimorphae</taxon>
        <taxon>Piciformes</taxon>
        <taxon>Lybiidae</taxon>
        <taxon>Tricholaema lacrymosa</taxon>
    </lineage>
</organism>
<dbReference type="AlphaFoldDB" id="A0A852J9Q5"/>
<gene>
    <name evidence="7" type="primary">Cr2_1</name>
    <name evidence="7" type="ORF">TRILEU_R16071</name>
</gene>
<sequence length="73" mass="8286">CPAPQLKNGRVSVHKYPYTYKDTVTFKCHKGFILRGHRTAQCQANKTWDPPLPVCVQGKCQHPDLTARQVPPQ</sequence>
<dbReference type="PANTHER" id="PTHR45656">
    <property type="entry name" value="PROTEIN CBR-CLEC-78"/>
    <property type="match status" value="1"/>
</dbReference>
<keyword evidence="1 5" id="KW-0768">Sushi</keyword>
<dbReference type="FunFam" id="2.10.70.10:FF:000014">
    <property type="entry name" value="Membrane cofactor protein"/>
    <property type="match status" value="1"/>
</dbReference>
<proteinExistence type="predicted"/>
<feature type="disulfide bond" evidence="5">
    <location>
        <begin position="28"/>
        <end position="55"/>
    </location>
</feature>
<dbReference type="SMART" id="SM00032">
    <property type="entry name" value="CCP"/>
    <property type="match status" value="1"/>
</dbReference>